<accession>A0A9N9LH55</accession>
<keyword evidence="5" id="KW-1185">Reference proteome</keyword>
<feature type="compositionally biased region" description="Basic and acidic residues" evidence="2">
    <location>
        <begin position="519"/>
        <end position="536"/>
    </location>
</feature>
<feature type="compositionally biased region" description="Low complexity" evidence="2">
    <location>
        <begin position="771"/>
        <end position="789"/>
    </location>
</feature>
<feature type="compositionally biased region" description="Low complexity" evidence="2">
    <location>
        <begin position="155"/>
        <end position="166"/>
    </location>
</feature>
<dbReference type="Proteomes" id="UP000701801">
    <property type="component" value="Unassembled WGS sequence"/>
</dbReference>
<dbReference type="AlphaFoldDB" id="A0A9N9LH55"/>
<feature type="region of interest" description="Disordered" evidence="2">
    <location>
        <begin position="818"/>
        <end position="847"/>
    </location>
</feature>
<feature type="compositionally biased region" description="Low complexity" evidence="2">
    <location>
        <begin position="822"/>
        <end position="836"/>
    </location>
</feature>
<dbReference type="PANTHER" id="PTHR23295">
    <property type="entry name" value="NUCLEAR RECEPTOR COACTIVATOR 5-RELATED"/>
    <property type="match status" value="1"/>
</dbReference>
<dbReference type="OrthoDB" id="10044938at2759"/>
<dbReference type="InterPro" id="IPR052600">
    <property type="entry name" value="Nuc_rcpt_coact/corep"/>
</dbReference>
<feature type="region of interest" description="Disordered" evidence="2">
    <location>
        <begin position="219"/>
        <end position="256"/>
    </location>
</feature>
<dbReference type="InterPro" id="IPR000504">
    <property type="entry name" value="RRM_dom"/>
</dbReference>
<feature type="region of interest" description="Disordered" evidence="2">
    <location>
        <begin position="151"/>
        <end position="189"/>
    </location>
</feature>
<dbReference type="Pfam" id="PF00076">
    <property type="entry name" value="RRM_1"/>
    <property type="match status" value="1"/>
</dbReference>
<feature type="compositionally biased region" description="Polar residues" evidence="2">
    <location>
        <begin position="226"/>
        <end position="235"/>
    </location>
</feature>
<evidence type="ECO:0000256" key="1">
    <source>
        <dbReference type="PROSITE-ProRule" id="PRU00176"/>
    </source>
</evidence>
<evidence type="ECO:0000313" key="5">
    <source>
        <dbReference type="Proteomes" id="UP000701801"/>
    </source>
</evidence>
<dbReference type="InterPro" id="IPR035979">
    <property type="entry name" value="RBD_domain_sf"/>
</dbReference>
<protein>
    <recommendedName>
        <fullName evidence="3">RRM domain-containing protein</fullName>
    </recommendedName>
</protein>
<comment type="caution">
    <text evidence="4">The sequence shown here is derived from an EMBL/GenBank/DDBJ whole genome shotgun (WGS) entry which is preliminary data.</text>
</comment>
<feature type="compositionally biased region" description="Basic and acidic residues" evidence="2">
    <location>
        <begin position="560"/>
        <end position="576"/>
    </location>
</feature>
<feature type="domain" description="RRM" evidence="3">
    <location>
        <begin position="381"/>
        <end position="452"/>
    </location>
</feature>
<feature type="region of interest" description="Disordered" evidence="2">
    <location>
        <begin position="447"/>
        <end position="576"/>
    </location>
</feature>
<evidence type="ECO:0000313" key="4">
    <source>
        <dbReference type="EMBL" id="CAG8972627.1"/>
    </source>
</evidence>
<dbReference type="PANTHER" id="PTHR23295:SF6">
    <property type="entry name" value="NEOSIN, ISOFORM A"/>
    <property type="match status" value="1"/>
</dbReference>
<evidence type="ECO:0000259" key="3">
    <source>
        <dbReference type="PROSITE" id="PS50102"/>
    </source>
</evidence>
<dbReference type="InterPro" id="IPR012677">
    <property type="entry name" value="Nucleotide-bd_a/b_plait_sf"/>
</dbReference>
<keyword evidence="1" id="KW-0694">RNA-binding</keyword>
<feature type="compositionally biased region" description="Polar residues" evidence="2">
    <location>
        <begin position="167"/>
        <end position="178"/>
    </location>
</feature>
<dbReference type="Gene3D" id="3.30.70.330">
    <property type="match status" value="1"/>
</dbReference>
<proteinExistence type="predicted"/>
<evidence type="ECO:0000256" key="2">
    <source>
        <dbReference type="SAM" id="MobiDB-lite"/>
    </source>
</evidence>
<feature type="compositionally biased region" description="Polar residues" evidence="2">
    <location>
        <begin position="452"/>
        <end position="463"/>
    </location>
</feature>
<feature type="region of interest" description="Disordered" evidence="2">
    <location>
        <begin position="277"/>
        <end position="343"/>
    </location>
</feature>
<dbReference type="GO" id="GO:0003723">
    <property type="term" value="F:RNA binding"/>
    <property type="evidence" value="ECO:0007669"/>
    <property type="project" value="UniProtKB-UniRule"/>
</dbReference>
<feature type="region of interest" description="Disordered" evidence="2">
    <location>
        <begin position="771"/>
        <end position="803"/>
    </location>
</feature>
<dbReference type="SMART" id="SM00360">
    <property type="entry name" value="RRM"/>
    <property type="match status" value="1"/>
</dbReference>
<sequence>MTADTVSAVKTGTPNTANTLFQSLGPMAAGGVILNNMAVDTPTSDDSNFSDAYKEGPTEAQQAGRVEQGTEVSDYAMTFDSEGEGIETDSQDITQANFEQPTASASLPSTVLANLPASSTSTSIPVIPIPGGASASASLITDEEVAIPLRISSHPRTGTATAAPTPSITNVPQSNSPAVQAPAQPATSQSIHTYEAIENGDVDIQQLLDNITAKAEKNEAAAATAQSPSTLSSHIPKSGLPAHSSLPPRPQVPQNISYSNHDLQKYHAGPPGVLQQSAAYRAPGGAPPSMGGIGINGLPPPPSASFAQLPQSIASPTSQSPHTQFNGHSAQAQSAGNVAQDEHDDIEKRWGPDVQKIYDQFLSDERGYVTQGSWDTFPAGSRLFIGNLPSDKVTKRDLFHVFHKYGKLAQVSIKPAYGFIQFHDTASCYKALQNEQGAEVRGRKMHLEISKPQKNTRNAQPKAQPTRRSRSPQRDNKNGRRGNRNSGGDSYDGRANPRDDYGRHYRPVRSPSPPRTSLRGRDDYGNRGRDPYDSRDRRRSRSRSPYRDNPRYRGRSLSPRGREAHEDMELDIPRRDPRDVPDVQIILMDQLDRGFVQWVEGEFHARAIKTQVMFLSPRLPLETVIRRQILEGVHAVSQLNMKSQNSSRVPLQVFDRQGGANNVRFDEYQDLEPKVAAELVVRAKQDSSAPQPPQMPQYGVPYPNGQYNQAPVATTATVPNFGNIIGQLDNNALQSLLGSINSPPIQNGHQNGPAASANSAIDLAALLGGLQQQQQHHQPQLNHPQAPQQPSYGQPPAVSTADPYAHLASNPALAQFFNGSMQNTQGGPQQSDQQVQSIMASLAKFRP</sequence>
<name>A0A9N9LH55_9HELO</name>
<feature type="region of interest" description="Disordered" evidence="2">
    <location>
        <begin position="43"/>
        <end position="63"/>
    </location>
</feature>
<organism evidence="4 5">
    <name type="scientific">Hymenoscyphus albidus</name>
    <dbReference type="NCBI Taxonomy" id="595503"/>
    <lineage>
        <taxon>Eukaryota</taxon>
        <taxon>Fungi</taxon>
        <taxon>Dikarya</taxon>
        <taxon>Ascomycota</taxon>
        <taxon>Pezizomycotina</taxon>
        <taxon>Leotiomycetes</taxon>
        <taxon>Helotiales</taxon>
        <taxon>Helotiaceae</taxon>
        <taxon>Hymenoscyphus</taxon>
    </lineage>
</organism>
<feature type="compositionally biased region" description="Polar residues" evidence="2">
    <location>
        <begin position="305"/>
        <end position="337"/>
    </location>
</feature>
<dbReference type="PROSITE" id="PS50102">
    <property type="entry name" value="RRM"/>
    <property type="match status" value="1"/>
</dbReference>
<feature type="compositionally biased region" description="Basic and acidic residues" evidence="2">
    <location>
        <begin position="491"/>
        <end position="503"/>
    </location>
</feature>
<dbReference type="EMBL" id="CAJVRM010000049">
    <property type="protein sequence ID" value="CAG8972627.1"/>
    <property type="molecule type" value="Genomic_DNA"/>
</dbReference>
<reference evidence="4" key="1">
    <citation type="submission" date="2021-07" db="EMBL/GenBank/DDBJ databases">
        <authorList>
            <person name="Durling M."/>
        </authorList>
    </citation>
    <scope>NUCLEOTIDE SEQUENCE</scope>
</reference>
<gene>
    <name evidence="4" type="ORF">HYALB_00005396</name>
</gene>
<dbReference type="SUPFAM" id="SSF54928">
    <property type="entry name" value="RNA-binding domain, RBD"/>
    <property type="match status" value="1"/>
</dbReference>